<evidence type="ECO:0000313" key="2">
    <source>
        <dbReference type="EMBL" id="MEQ3354048.1"/>
    </source>
</evidence>
<feature type="signal peptide" evidence="1">
    <location>
        <begin position="1"/>
        <end position="20"/>
    </location>
</feature>
<organism evidence="2 3">
    <name type="scientific">Aedoeadaptatus acetigenes</name>
    <dbReference type="NCBI Taxonomy" id="2981723"/>
    <lineage>
        <taxon>Bacteria</taxon>
        <taxon>Bacillati</taxon>
        <taxon>Bacillota</taxon>
        <taxon>Tissierellia</taxon>
        <taxon>Tissierellales</taxon>
        <taxon>Peptoniphilaceae</taxon>
        <taxon>Aedoeadaptatus</taxon>
    </lineage>
</organism>
<reference evidence="2 3" key="1">
    <citation type="submission" date="2024-04" db="EMBL/GenBank/DDBJ databases">
        <title>Human intestinal bacterial collection.</title>
        <authorList>
            <person name="Pauvert C."/>
            <person name="Hitch T.C.A."/>
            <person name="Clavel T."/>
        </authorList>
    </citation>
    <scope>NUCLEOTIDE SEQUENCE [LARGE SCALE GENOMIC DNA]</scope>
    <source>
        <strain evidence="2 3">CLA-SR-H026</strain>
    </source>
</reference>
<gene>
    <name evidence="2" type="ORF">AAA081_07055</name>
</gene>
<comment type="caution">
    <text evidence="2">The sequence shown here is derived from an EMBL/GenBank/DDBJ whole genome shotgun (WGS) entry which is preliminary data.</text>
</comment>
<evidence type="ECO:0000313" key="3">
    <source>
        <dbReference type="Proteomes" id="UP001481872"/>
    </source>
</evidence>
<keyword evidence="3" id="KW-1185">Reference proteome</keyword>
<protein>
    <recommendedName>
        <fullName evidence="4">Copper amine oxidase-like N-terminal domain-containing protein</fullName>
    </recommendedName>
</protein>
<dbReference type="Proteomes" id="UP001481872">
    <property type="component" value="Unassembled WGS sequence"/>
</dbReference>
<dbReference type="EMBL" id="JBBNPS010000021">
    <property type="protein sequence ID" value="MEQ3354048.1"/>
    <property type="molecule type" value="Genomic_DNA"/>
</dbReference>
<dbReference type="RefSeq" id="WP_349054353.1">
    <property type="nucleotide sequence ID" value="NZ_JBBNPS010000021.1"/>
</dbReference>
<evidence type="ECO:0000256" key="1">
    <source>
        <dbReference type="SAM" id="SignalP"/>
    </source>
</evidence>
<feature type="chain" id="PRO_5047261474" description="Copper amine oxidase-like N-terminal domain-containing protein" evidence="1">
    <location>
        <begin position="21"/>
        <end position="461"/>
    </location>
</feature>
<keyword evidence="1" id="KW-0732">Signal</keyword>
<accession>A0ABV1J774</accession>
<proteinExistence type="predicted"/>
<evidence type="ECO:0008006" key="4">
    <source>
        <dbReference type="Google" id="ProtNLM"/>
    </source>
</evidence>
<sequence length="461" mass="51819">MRRKALCAACLLLAFLLAGAKPYALEERFFRDIQSKKPAVETPAHVPELFTFRPSKGAAEVYYTYPIKKINGAWAMAYKDLIHLVGKDRISYLPEDKIITLNQINRVYMAVDKAAVIRQSGRAEAEAYPTFEGDVLYVPLVFSLKEMGYTVNISGDETRMLIVPPREKSKVVPDRAVKVGSISPYRDGTMATEIFDTNGTRLMGWGEKVPGGMGSFFYIDEKQSVRYTGNLALEAPVDYDEEAKVALAVDGRRIVIYSFDKGSRRIYPVPYAMEGAKNFRYDRGHVYFQRPGGIYAYEPKSKVLKRVVDREAEAFEVRNGRVIYRFGGELYLHEEDREDIPLDSRAEEAALSASSILLNDEDLGLVTVLDADTLDVKASMAYDKSKRCSVKLMGDRYLALGQGNAVALRDLDSDMAYFLDMVNIEDTLKGRRVLWLYNGNVLKGYVYGDGVKIAQTITVHP</sequence>
<name>A0ABV1J774_9FIRM</name>